<dbReference type="Proteomes" id="UP000566813">
    <property type="component" value="Unassembled WGS sequence"/>
</dbReference>
<gene>
    <name evidence="2" type="ORF">H7F51_14055</name>
</gene>
<dbReference type="InterPro" id="IPR037401">
    <property type="entry name" value="SnoaL-like"/>
</dbReference>
<dbReference type="EMBL" id="JACLAW010000011">
    <property type="protein sequence ID" value="MBC2666643.1"/>
    <property type="molecule type" value="Genomic_DNA"/>
</dbReference>
<proteinExistence type="predicted"/>
<evidence type="ECO:0000259" key="1">
    <source>
        <dbReference type="Pfam" id="PF13577"/>
    </source>
</evidence>
<evidence type="ECO:0000313" key="3">
    <source>
        <dbReference type="Proteomes" id="UP000566813"/>
    </source>
</evidence>
<accession>A0A7X1KMR7</accession>
<evidence type="ECO:0000313" key="2">
    <source>
        <dbReference type="EMBL" id="MBC2666643.1"/>
    </source>
</evidence>
<name>A0A7X1KMR7_9SPHN</name>
<protein>
    <submittedName>
        <fullName evidence="2">Nuclear transport factor 2 family protein</fullName>
    </submittedName>
</protein>
<dbReference type="Gene3D" id="3.10.450.50">
    <property type="match status" value="1"/>
</dbReference>
<reference evidence="2 3" key="1">
    <citation type="submission" date="2020-08" db="EMBL/GenBank/DDBJ databases">
        <title>The genome sequence of type strain Novosphingobium flavum NBRC 111647.</title>
        <authorList>
            <person name="Liu Y."/>
        </authorList>
    </citation>
    <scope>NUCLEOTIDE SEQUENCE [LARGE SCALE GENOMIC DNA]</scope>
    <source>
        <strain evidence="2 3">NBRC 111647</strain>
    </source>
</reference>
<sequence length="147" mass="16791">MTVNNNLNADIITLSSDDRLEIYELIAAKFFLCEDAGDHESWADLFTTDGTFFPIGKEPVQGRVALIEYSENRWEKRPEVRGWSHWVSNVVIRATAEGAESQSYMMAVEKKDGKFEIVLASAKRDEVRRENGKWLFHTRRTVPIGPA</sequence>
<organism evidence="2 3">
    <name type="scientific">Novosphingobium flavum</name>
    <dbReference type="NCBI Taxonomy" id="1778672"/>
    <lineage>
        <taxon>Bacteria</taxon>
        <taxon>Pseudomonadati</taxon>
        <taxon>Pseudomonadota</taxon>
        <taxon>Alphaproteobacteria</taxon>
        <taxon>Sphingomonadales</taxon>
        <taxon>Sphingomonadaceae</taxon>
        <taxon>Novosphingobium</taxon>
    </lineage>
</organism>
<feature type="domain" description="SnoaL-like" evidence="1">
    <location>
        <begin position="17"/>
        <end position="140"/>
    </location>
</feature>
<dbReference type="SUPFAM" id="SSF54427">
    <property type="entry name" value="NTF2-like"/>
    <property type="match status" value="1"/>
</dbReference>
<dbReference type="RefSeq" id="WP_185664947.1">
    <property type="nucleotide sequence ID" value="NZ_JACLAW010000011.1"/>
</dbReference>
<comment type="caution">
    <text evidence="2">The sequence shown here is derived from an EMBL/GenBank/DDBJ whole genome shotgun (WGS) entry which is preliminary data.</text>
</comment>
<dbReference type="Pfam" id="PF13577">
    <property type="entry name" value="SnoaL_4"/>
    <property type="match status" value="1"/>
</dbReference>
<dbReference type="InterPro" id="IPR032710">
    <property type="entry name" value="NTF2-like_dom_sf"/>
</dbReference>
<keyword evidence="3" id="KW-1185">Reference proteome</keyword>
<dbReference type="AlphaFoldDB" id="A0A7X1KMR7"/>